<gene>
    <name evidence="1" type="ORF">K488DRAFT_83186</name>
</gene>
<keyword evidence="2" id="KW-1185">Reference proteome</keyword>
<comment type="caution">
    <text evidence="1">The sequence shown here is derived from an EMBL/GenBank/DDBJ whole genome shotgun (WGS) entry which is preliminary data.</text>
</comment>
<proteinExistence type="predicted"/>
<name>A0ACB8QUB1_9AGAM</name>
<accession>A0ACB8QUB1</accession>
<evidence type="ECO:0000313" key="2">
    <source>
        <dbReference type="Proteomes" id="UP000814128"/>
    </source>
</evidence>
<dbReference type="EMBL" id="MU273486">
    <property type="protein sequence ID" value="KAI0035350.1"/>
    <property type="molecule type" value="Genomic_DNA"/>
</dbReference>
<organism evidence="1 2">
    <name type="scientific">Vararia minispora EC-137</name>
    <dbReference type="NCBI Taxonomy" id="1314806"/>
    <lineage>
        <taxon>Eukaryota</taxon>
        <taxon>Fungi</taxon>
        <taxon>Dikarya</taxon>
        <taxon>Basidiomycota</taxon>
        <taxon>Agaricomycotina</taxon>
        <taxon>Agaricomycetes</taxon>
        <taxon>Russulales</taxon>
        <taxon>Lachnocladiaceae</taxon>
        <taxon>Vararia</taxon>
    </lineage>
</organism>
<sequence>MGAMSSYSSPNPRTDRPLVVKCDYNRKIKKVTFRSARSCTILSLRQKIQEGFSLSASQFIIKWKDDDGEYTLIEADGDLDDAIKFHQVGDEASTSSGASILSYRSSRTNKITLPVEIHVDYDGPSLSDSSSLSSREEFEERDNGDRYTISLSGPSSLPEDDAQTNSSRDTGPSSLLRKLMIPSSRSLGSSSQNRTQRQLKKPRSRLFGLSSRSGENPFQGPDEDDASTTLGTDPITGGSVQRSHQPNGQAVFAQLKAEQRQEVPSLIPWLREQSSRQEMFAPLHATPGPAPYDTDSFSLNTDTPFSDGDGPFADNLSLEINQRGQKYYSYRSGSSDVSRDFGDFETHVLRGRAQRGPRPFSFGALSSESGDNPSSGYPMSSTQSSRHFSLQYSVSDPGPHMPPLPPLDSTFSIPPELLIPDEVTDCSECGEILESMRYICTTCGDKPSLPRYEMERMGKGKGKSREEFFGFSATHEYPPPSHRSGSSSSFSSDTLRTLIAQHPRAGRNPVHDHHRSPRSPSSATSLSSTSTLRSGYELCSMCIQTKGVEHSLFGGMEEEDLSGKFGKLNSQQELSIALRSAPHQKGHLRHAFAEKHWGPDGWQDLDQGDATEPPRCSGCATQIHKDGYRCAVCDYFALCRGCYSDVHNIHPRHAFLIMPDRPLRSKGEPALKSFPGADNVDEPSLKHPDVVCHHCGQDIVGARFKCLDCLQMNVTVNICSNCETTGLPGNLEDDWAGHNSSHVMIKFPVPLSSAEEQSATRNVRMLASRDPNGRPRSSPSSVSSLMAKTVLRENIKNADPEDHLVMCNSCGMSIVGARFQCLSCPSKSSSYNLCGKCEVKSYILHDPKHIFLMLNRPVDNPRPLQSETPLIPFDLYKEPVGPTHEQTSNPEDYLQTLTHSFAYCNRHMTHINGRWYRCAYCEVSRDLCAECYSYDSHDPTHAFIVFKAPVDIKQFRAFANLDSSDNKSPPVLNGPIYYS</sequence>
<reference evidence="1" key="2">
    <citation type="journal article" date="2022" name="New Phytol.">
        <title>Evolutionary transition to the ectomycorrhizal habit in the genomes of a hyperdiverse lineage of mushroom-forming fungi.</title>
        <authorList>
            <person name="Looney B."/>
            <person name="Miyauchi S."/>
            <person name="Morin E."/>
            <person name="Drula E."/>
            <person name="Courty P.E."/>
            <person name="Kohler A."/>
            <person name="Kuo A."/>
            <person name="LaButti K."/>
            <person name="Pangilinan J."/>
            <person name="Lipzen A."/>
            <person name="Riley R."/>
            <person name="Andreopoulos W."/>
            <person name="He G."/>
            <person name="Johnson J."/>
            <person name="Nolan M."/>
            <person name="Tritt A."/>
            <person name="Barry K.W."/>
            <person name="Grigoriev I.V."/>
            <person name="Nagy L.G."/>
            <person name="Hibbett D."/>
            <person name="Henrissat B."/>
            <person name="Matheny P.B."/>
            <person name="Labbe J."/>
            <person name="Martin F.M."/>
        </authorList>
    </citation>
    <scope>NUCLEOTIDE SEQUENCE</scope>
    <source>
        <strain evidence="1">EC-137</strain>
    </source>
</reference>
<protein>
    <submittedName>
        <fullName evidence="1">Uncharacterized protein</fullName>
    </submittedName>
</protein>
<evidence type="ECO:0000313" key="1">
    <source>
        <dbReference type="EMBL" id="KAI0035350.1"/>
    </source>
</evidence>
<dbReference type="Proteomes" id="UP000814128">
    <property type="component" value="Unassembled WGS sequence"/>
</dbReference>
<reference evidence="1" key="1">
    <citation type="submission" date="2021-02" db="EMBL/GenBank/DDBJ databases">
        <authorList>
            <consortium name="DOE Joint Genome Institute"/>
            <person name="Ahrendt S."/>
            <person name="Looney B.P."/>
            <person name="Miyauchi S."/>
            <person name="Morin E."/>
            <person name="Drula E."/>
            <person name="Courty P.E."/>
            <person name="Chicoki N."/>
            <person name="Fauchery L."/>
            <person name="Kohler A."/>
            <person name="Kuo A."/>
            <person name="Labutti K."/>
            <person name="Pangilinan J."/>
            <person name="Lipzen A."/>
            <person name="Riley R."/>
            <person name="Andreopoulos W."/>
            <person name="He G."/>
            <person name="Johnson J."/>
            <person name="Barry K.W."/>
            <person name="Grigoriev I.V."/>
            <person name="Nagy L."/>
            <person name="Hibbett D."/>
            <person name="Henrissat B."/>
            <person name="Matheny P.B."/>
            <person name="Labbe J."/>
            <person name="Martin F."/>
        </authorList>
    </citation>
    <scope>NUCLEOTIDE SEQUENCE</scope>
    <source>
        <strain evidence="1">EC-137</strain>
    </source>
</reference>